<dbReference type="CDD" id="cd19367">
    <property type="entry name" value="TenA_C_ScTHI20-like"/>
    <property type="match status" value="1"/>
</dbReference>
<organism evidence="3 4">
    <name type="scientific">Cryoendolithus antarcticus</name>
    <dbReference type="NCBI Taxonomy" id="1507870"/>
    <lineage>
        <taxon>Eukaryota</taxon>
        <taxon>Fungi</taxon>
        <taxon>Dikarya</taxon>
        <taxon>Ascomycota</taxon>
        <taxon>Pezizomycotina</taxon>
        <taxon>Dothideomycetes</taxon>
        <taxon>Dothideomycetidae</taxon>
        <taxon>Cladosporiales</taxon>
        <taxon>Cladosporiaceae</taxon>
        <taxon>Cryoendolithus</taxon>
    </lineage>
</organism>
<dbReference type="InterPro" id="IPR004399">
    <property type="entry name" value="HMP/HMP-P_kinase_dom"/>
</dbReference>
<dbReference type="Gene3D" id="1.20.910.10">
    <property type="entry name" value="Heme oxygenase-like"/>
    <property type="match status" value="1"/>
</dbReference>
<dbReference type="AlphaFoldDB" id="A0A1V8TGA3"/>
<evidence type="ECO:0008006" key="5">
    <source>
        <dbReference type="Google" id="ProtNLM"/>
    </source>
</evidence>
<dbReference type="GO" id="GO:0008902">
    <property type="term" value="F:hydroxymethylpyrimidine kinase activity"/>
    <property type="evidence" value="ECO:0007669"/>
    <property type="project" value="TreeGrafter"/>
</dbReference>
<feature type="domain" description="Thiaminase-2/PQQC" evidence="1">
    <location>
        <begin position="845"/>
        <end position="1051"/>
    </location>
</feature>
<dbReference type="SUPFAM" id="SSF48613">
    <property type="entry name" value="Heme oxygenase-like"/>
    <property type="match status" value="1"/>
</dbReference>
<accession>A0A1V8TGA3</accession>
<dbReference type="NCBIfam" id="TIGR00097">
    <property type="entry name" value="HMP-P_kinase"/>
    <property type="match status" value="1"/>
</dbReference>
<reference evidence="4" key="1">
    <citation type="submission" date="2017-03" db="EMBL/GenBank/DDBJ databases">
        <title>Genomes of endolithic fungi from Antarctica.</title>
        <authorList>
            <person name="Coleine C."/>
            <person name="Masonjones S."/>
            <person name="Stajich J.E."/>
        </authorList>
    </citation>
    <scope>NUCLEOTIDE SEQUENCE [LARGE SCALE GENOMIC DNA]</scope>
    <source>
        <strain evidence="4">CCFEE 5527</strain>
    </source>
</reference>
<dbReference type="PANTHER" id="PTHR20858">
    <property type="entry name" value="PHOSPHOMETHYLPYRIMIDINE KINASE"/>
    <property type="match status" value="1"/>
</dbReference>
<dbReference type="STRING" id="1507870.A0A1V8TGA3"/>
<evidence type="ECO:0000313" key="3">
    <source>
        <dbReference type="EMBL" id="OQO10405.1"/>
    </source>
</evidence>
<dbReference type="InterPro" id="IPR029056">
    <property type="entry name" value="Ribokinase-like"/>
</dbReference>
<dbReference type="GO" id="GO:0050334">
    <property type="term" value="F:thiaminase activity"/>
    <property type="evidence" value="ECO:0007669"/>
    <property type="project" value="InterPro"/>
</dbReference>
<dbReference type="Gene3D" id="3.40.1190.20">
    <property type="match status" value="1"/>
</dbReference>
<protein>
    <recommendedName>
        <fullName evidence="5">Pyridoxamine kinase/Phosphomethylpyrimidine kinase domain-containing protein</fullName>
    </recommendedName>
</protein>
<dbReference type="InterPro" id="IPR004305">
    <property type="entry name" value="Thiaminase-2/PQQC"/>
</dbReference>
<dbReference type="InterPro" id="IPR032675">
    <property type="entry name" value="LRR_dom_sf"/>
</dbReference>
<dbReference type="InterPro" id="IPR016084">
    <property type="entry name" value="Haem_Oase-like_multi-hlx"/>
</dbReference>
<feature type="domain" description="Pyridoxamine kinase/Phosphomethylpyrimidine kinase" evidence="2">
    <location>
        <begin position="559"/>
        <end position="822"/>
    </location>
</feature>
<dbReference type="FunFam" id="3.40.1190.20:FF:000034">
    <property type="entry name" value="Putative hydroxymethylpyrimidine/ phosphomethylpyrimidine kinase 2"/>
    <property type="match status" value="1"/>
</dbReference>
<dbReference type="GO" id="GO:0005829">
    <property type="term" value="C:cytosol"/>
    <property type="evidence" value="ECO:0007669"/>
    <property type="project" value="TreeGrafter"/>
</dbReference>
<sequence>MANVNVSALPPDLLHLIATELAARLDFPTLYNYICASKQIASSGAVNALYRVSHDSPLKAGGSEDLPLAEQDLIKRKWSILWRTIILSTFGETLYPYAKHLRVLDLRDLGDLLDDDKFRQGPIEKHFFSGTLQQFYLTITPAVKIGTRSRPRLRLDTQNIISAIGDAITQHAPLLDGLTEPKLADNLSTALTTWAPRLTYLRRLDLWDGRALADDRIRNLLHVHCPHLDSLRMYHWSASDADQHLAGFISGMQPNKLVEFENLSQCNIGMETCLALSTHGTSLRTLKLALAMDGVLALGNLQGCTSLETLSIDSLGPTPDLKAAQNDIYLEIIAWLKTCTQLKSISFANLPSAPDLLIAVLLNEEIQLRHLAIKSSEGFAYLAKDHRTFHDSLANQQTLEALLLSADAEGAGFDDLQALNDTLCSLKSLRTLHLYRVSDYYNDTYLNALARNLFALEELYIGGLSYTDDVWTSISGLKNMRSLTFEGFSAFSVDGIIEYISSLSDSNRGLVISIDRAETETAISEEGQELIRQALAAKIPGSRFQYALARANVTQAGSDSSGGAGLEADQKVIAAHGCYAMTATTALTAQNTRGVQDIHITPSDFVQKQINACIDDIGVDVVKTGMLASASTVSVVARSLLHHNVPISVVDPVMVSTSGSQLLPEAAVRVLCDELLPLTTILTPNVPEAHLILREAGLSTVDVHGLKGLKALAAAVHSLGPKYVLVKGGHLPLTKKYKVASSECEKQIVANVLYDGHTSTIIELPYQDSKNTHGTGCSLASAIACNLTSNPDVERAVRSACRYVEVAIRSSPNLGKGAGPLNHFHSMQILPFAPGNFIDYMLERDDVQPVWYEYTHHTFVEQMGDGTLSETSYKHYMIQDYLYLIHFARANSLAGYKAKDLDDIAATAQIVTSIRCETDLHIAECAELGITREEMEQSEESQACTAYTRYVLDIGHSEDSLALQISLLPCLLGYSMIAKRLHAQKAVHSKSNRYQTWIDNYTADSYSEVVATGRALIEKHAMHQSPRRIEELVKILIHATRMETGFWEMASSPV</sequence>
<dbReference type="Proteomes" id="UP000192596">
    <property type="component" value="Unassembled WGS sequence"/>
</dbReference>
<dbReference type="GO" id="GO:0008972">
    <property type="term" value="F:phosphomethylpyrimidine kinase activity"/>
    <property type="evidence" value="ECO:0007669"/>
    <property type="project" value="InterPro"/>
</dbReference>
<gene>
    <name evidence="3" type="ORF">B0A48_03701</name>
</gene>
<dbReference type="EMBL" id="NAJO01000008">
    <property type="protein sequence ID" value="OQO10405.1"/>
    <property type="molecule type" value="Genomic_DNA"/>
</dbReference>
<proteinExistence type="predicted"/>
<evidence type="ECO:0000313" key="4">
    <source>
        <dbReference type="Proteomes" id="UP000192596"/>
    </source>
</evidence>
<dbReference type="OrthoDB" id="10028886at2759"/>
<dbReference type="PANTHER" id="PTHR20858:SF17">
    <property type="entry name" value="HYDROXYMETHYLPYRIMIDINE_PHOSPHOMETHYLPYRIMIDINE KINASE THI20-RELATED"/>
    <property type="match status" value="1"/>
</dbReference>
<dbReference type="SUPFAM" id="SSF53613">
    <property type="entry name" value="Ribokinase-like"/>
    <property type="match status" value="1"/>
</dbReference>
<dbReference type="Pfam" id="PF08543">
    <property type="entry name" value="Phos_pyr_kin"/>
    <property type="match status" value="1"/>
</dbReference>
<dbReference type="GO" id="GO:0009228">
    <property type="term" value="P:thiamine biosynthetic process"/>
    <property type="evidence" value="ECO:0007669"/>
    <property type="project" value="InterPro"/>
</dbReference>
<dbReference type="FunFam" id="1.20.910.10:FF:000003">
    <property type="entry name" value="Hydroxymethylpyrimidine/phosphomethylpyrimidine kinase THI20"/>
    <property type="match status" value="1"/>
</dbReference>
<name>A0A1V8TGA3_9PEZI</name>
<dbReference type="InParanoid" id="A0A1V8TGA3"/>
<evidence type="ECO:0000259" key="2">
    <source>
        <dbReference type="Pfam" id="PF08543"/>
    </source>
</evidence>
<dbReference type="Pfam" id="PF03070">
    <property type="entry name" value="TENA_THI-4"/>
    <property type="match status" value="1"/>
</dbReference>
<keyword evidence="4" id="KW-1185">Reference proteome</keyword>
<dbReference type="CDD" id="cd01169">
    <property type="entry name" value="HMPP_kinase"/>
    <property type="match status" value="1"/>
</dbReference>
<dbReference type="InterPro" id="IPR013749">
    <property type="entry name" value="PM/HMP-P_kinase-1"/>
</dbReference>
<evidence type="ECO:0000259" key="1">
    <source>
        <dbReference type="Pfam" id="PF03070"/>
    </source>
</evidence>
<dbReference type="InterPro" id="IPR027574">
    <property type="entry name" value="Thiaminase_II"/>
</dbReference>
<dbReference type="NCBIfam" id="TIGR04306">
    <property type="entry name" value="salvage_TenA"/>
    <property type="match status" value="1"/>
</dbReference>
<comment type="caution">
    <text evidence="3">The sequence shown here is derived from an EMBL/GenBank/DDBJ whole genome shotgun (WGS) entry which is preliminary data.</text>
</comment>
<dbReference type="Gene3D" id="3.80.10.10">
    <property type="entry name" value="Ribonuclease Inhibitor"/>
    <property type="match status" value="2"/>
</dbReference>
<dbReference type="SUPFAM" id="SSF52047">
    <property type="entry name" value="RNI-like"/>
    <property type="match status" value="1"/>
</dbReference>